<feature type="non-terminal residue" evidence="2">
    <location>
        <position position="1"/>
    </location>
</feature>
<keyword evidence="3" id="KW-1185">Reference proteome</keyword>
<feature type="compositionally biased region" description="Polar residues" evidence="1">
    <location>
        <begin position="68"/>
        <end position="85"/>
    </location>
</feature>
<sequence>YQIQQEKYRSPYESNVREECEPYGNIRYGSEHNYPVPQNYMDNIDYKGQQMTDYYYAPIIPTFRKFAPSQQISQSRTPATLSSRAPNTSPGSSAPTTPIPSPTYLSNLPSRR</sequence>
<proteinExistence type="predicted"/>
<feature type="region of interest" description="Disordered" evidence="1">
    <location>
        <begin position="68"/>
        <end position="112"/>
    </location>
</feature>
<comment type="caution">
    <text evidence="2">The sequence shown here is derived from an EMBL/GenBank/DDBJ whole genome shotgun (WGS) entry which is preliminary data.</text>
</comment>
<dbReference type="EMBL" id="CAJVPV010044619">
    <property type="protein sequence ID" value="CAG8767780.1"/>
    <property type="molecule type" value="Genomic_DNA"/>
</dbReference>
<feature type="non-terminal residue" evidence="2">
    <location>
        <position position="112"/>
    </location>
</feature>
<dbReference type="AlphaFoldDB" id="A0A9N9J8D4"/>
<evidence type="ECO:0000313" key="3">
    <source>
        <dbReference type="Proteomes" id="UP000789342"/>
    </source>
</evidence>
<name>A0A9N9J8D4_9GLOM</name>
<accession>A0A9N9J8D4</accession>
<organism evidence="2 3">
    <name type="scientific">Acaulospora morrowiae</name>
    <dbReference type="NCBI Taxonomy" id="94023"/>
    <lineage>
        <taxon>Eukaryota</taxon>
        <taxon>Fungi</taxon>
        <taxon>Fungi incertae sedis</taxon>
        <taxon>Mucoromycota</taxon>
        <taxon>Glomeromycotina</taxon>
        <taxon>Glomeromycetes</taxon>
        <taxon>Diversisporales</taxon>
        <taxon>Acaulosporaceae</taxon>
        <taxon>Acaulospora</taxon>
    </lineage>
</organism>
<dbReference type="Proteomes" id="UP000789342">
    <property type="component" value="Unassembled WGS sequence"/>
</dbReference>
<reference evidence="2" key="1">
    <citation type="submission" date="2021-06" db="EMBL/GenBank/DDBJ databases">
        <authorList>
            <person name="Kallberg Y."/>
            <person name="Tangrot J."/>
            <person name="Rosling A."/>
        </authorList>
    </citation>
    <scope>NUCLEOTIDE SEQUENCE</scope>
    <source>
        <strain evidence="2">CL551</strain>
    </source>
</reference>
<protein>
    <submittedName>
        <fullName evidence="2">7124_t:CDS:1</fullName>
    </submittedName>
</protein>
<feature type="compositionally biased region" description="Low complexity" evidence="1">
    <location>
        <begin position="86"/>
        <end position="96"/>
    </location>
</feature>
<evidence type="ECO:0000256" key="1">
    <source>
        <dbReference type="SAM" id="MobiDB-lite"/>
    </source>
</evidence>
<gene>
    <name evidence="2" type="ORF">AMORRO_LOCUS16399</name>
</gene>
<evidence type="ECO:0000313" key="2">
    <source>
        <dbReference type="EMBL" id="CAG8767780.1"/>
    </source>
</evidence>